<dbReference type="EMBL" id="AJWK01021695">
    <property type="status" value="NOT_ANNOTATED_CDS"/>
    <property type="molecule type" value="Genomic_DNA"/>
</dbReference>
<keyword evidence="1" id="KW-0472">Membrane</keyword>
<evidence type="ECO:0000313" key="4">
    <source>
        <dbReference type="Proteomes" id="UP000092461"/>
    </source>
</evidence>
<feature type="transmembrane region" description="Helical" evidence="1">
    <location>
        <begin position="316"/>
        <end position="339"/>
    </location>
</feature>
<dbReference type="EMBL" id="AJWK01021697">
    <property type="status" value="NOT_ANNOTATED_CDS"/>
    <property type="molecule type" value="Genomic_DNA"/>
</dbReference>
<dbReference type="InterPro" id="IPR009688">
    <property type="entry name" value="FAM210A/B-like_dom"/>
</dbReference>
<dbReference type="VEuPathDB" id="VectorBase:LLONM1_005178"/>
<dbReference type="GO" id="GO:0005739">
    <property type="term" value="C:mitochondrion"/>
    <property type="evidence" value="ECO:0007669"/>
    <property type="project" value="TreeGrafter"/>
</dbReference>
<organism evidence="3 4">
    <name type="scientific">Lutzomyia longipalpis</name>
    <name type="common">Sand fly</name>
    <dbReference type="NCBI Taxonomy" id="7200"/>
    <lineage>
        <taxon>Eukaryota</taxon>
        <taxon>Metazoa</taxon>
        <taxon>Ecdysozoa</taxon>
        <taxon>Arthropoda</taxon>
        <taxon>Hexapoda</taxon>
        <taxon>Insecta</taxon>
        <taxon>Pterygota</taxon>
        <taxon>Neoptera</taxon>
        <taxon>Endopterygota</taxon>
        <taxon>Diptera</taxon>
        <taxon>Nematocera</taxon>
        <taxon>Psychodoidea</taxon>
        <taxon>Psychodidae</taxon>
        <taxon>Lutzomyia</taxon>
        <taxon>Lutzomyia</taxon>
    </lineage>
</organism>
<reference evidence="3" key="1">
    <citation type="submission" date="2020-05" db="UniProtKB">
        <authorList>
            <consortium name="EnsemblMetazoa"/>
        </authorList>
    </citation>
    <scope>IDENTIFICATION</scope>
    <source>
        <strain evidence="3">Jacobina</strain>
    </source>
</reference>
<dbReference type="VEuPathDB" id="VectorBase:LLOJ006594"/>
<dbReference type="PANTHER" id="PTHR21377:SF0">
    <property type="entry name" value="PROTEIN FAM210B, MITOCHONDRIAL"/>
    <property type="match status" value="1"/>
</dbReference>
<dbReference type="EMBL" id="AJWK01021698">
    <property type="status" value="NOT_ANNOTATED_CDS"/>
    <property type="molecule type" value="Genomic_DNA"/>
</dbReference>
<dbReference type="AlphaFoldDB" id="A0A1B0GJH4"/>
<proteinExistence type="predicted"/>
<dbReference type="Proteomes" id="UP000092461">
    <property type="component" value="Unassembled WGS sequence"/>
</dbReference>
<dbReference type="EMBL" id="AJWK01021696">
    <property type="status" value="NOT_ANNOTATED_CDS"/>
    <property type="molecule type" value="Genomic_DNA"/>
</dbReference>
<dbReference type="InterPro" id="IPR045866">
    <property type="entry name" value="FAM210A/B-like"/>
</dbReference>
<sequence length="410" mass="44733">MALHLLRNSVDKLGSRTITKGIFTKSAPGLSPSIHVSAQRDYPQAAELPLPPNIDPAETMRFSPQRSRDISGTAILCHESMQLPRVDVTLDSGSVGAMDPHVEQFITPGLSPSIHVSAQRDYPQAAELPLPPNIDPAETMRFSPQRSRDISGTAILCHESMQLPRVDVTLDSGSVGAMDPHVEQYDCTGAVHLSCSMQSNVPQPFSGGSKSMHLNMPGGQWSQFTKFTAADLQDHHYMTLRRDLKGTSSTKRFIAPTLTHRVHQYVHLLVPLTHERQSVRFCASREAPPKGPTDGVEAPPKELSRREKLKVAVKDYGATVIVFHVTISLASLGLFYLLVSSGLDVKQILSTLNLGESALAGKVATEASTFVVAYAIHKVFAPVRISITLGATPFIVRYLRKRGILKVKTP</sequence>
<keyword evidence="1" id="KW-0812">Transmembrane</keyword>
<name>A0A1B0GJH4_LUTLO</name>
<keyword evidence="4" id="KW-1185">Reference proteome</keyword>
<feature type="domain" description="DUF1279" evidence="2">
    <location>
        <begin position="308"/>
        <end position="394"/>
    </location>
</feature>
<keyword evidence="1" id="KW-1133">Transmembrane helix</keyword>
<evidence type="ECO:0000259" key="2">
    <source>
        <dbReference type="Pfam" id="PF06916"/>
    </source>
</evidence>
<dbReference type="EnsemblMetazoa" id="LLOJ006594-RA">
    <property type="protein sequence ID" value="LLOJ006594-PA"/>
    <property type="gene ID" value="LLOJ006594"/>
</dbReference>
<evidence type="ECO:0000313" key="3">
    <source>
        <dbReference type="EnsemblMetazoa" id="LLOJ006594-PA"/>
    </source>
</evidence>
<evidence type="ECO:0000256" key="1">
    <source>
        <dbReference type="SAM" id="Phobius"/>
    </source>
</evidence>
<accession>A0A1B0GJH4</accession>
<dbReference type="PANTHER" id="PTHR21377">
    <property type="entry name" value="PROTEIN FAM210B, MITOCHONDRIAL"/>
    <property type="match status" value="1"/>
</dbReference>
<dbReference type="Pfam" id="PF06916">
    <property type="entry name" value="FAM210A-B_dom"/>
    <property type="match status" value="1"/>
</dbReference>
<feature type="transmembrane region" description="Helical" evidence="1">
    <location>
        <begin position="379"/>
        <end position="399"/>
    </location>
</feature>
<protein>
    <recommendedName>
        <fullName evidence="2">DUF1279 domain-containing protein</fullName>
    </recommendedName>
</protein>